<feature type="domain" description="Acyl-CoA oxidase/dehydrogenase middle" evidence="7">
    <location>
        <begin position="151"/>
        <end position="249"/>
    </location>
</feature>
<comment type="similarity">
    <text evidence="2 5">Belongs to the acyl-CoA dehydrogenase family.</text>
</comment>
<evidence type="ECO:0000256" key="5">
    <source>
        <dbReference type="RuleBase" id="RU362125"/>
    </source>
</evidence>
<dbReference type="InterPro" id="IPR009100">
    <property type="entry name" value="AcylCoA_DH/oxidase_NM_dom_sf"/>
</dbReference>
<feature type="domain" description="Adaptive response protein AidB N-terminal" evidence="8">
    <location>
        <begin position="9"/>
        <end position="136"/>
    </location>
</feature>
<sequence>MQELFYSQGQDHYALDPDLKAVLEAFAPGLPQEELSAFGKLVGEEVLEVAQHVDALSPPRLLMHDLDGNRMDRAWLSPAERSLLERLRPMVRPAYEGRGWPLHYAQGYLLADGGLYCVLTITHQVAYALHKYAPKWEGVKRELLYGKAFGATWMTEIQGGSDLGANRTVARKEGEAWRLYAGDKYFASGAGLADYALVTARPEGAPPGPKGLALFLLPREAEGGLNFRVRRFKEKLATRAVPSGEVELEGSLAHLIGKPEEGIYYTLETLTVARLANAVAAMGLAKKAHLEALFRVRRRSTFGRRLLEHHLVQHDLLEMRLRQVGGTALAFLAVAQFDRVWEEKPPYSEAYHLARLLSHLAKGRTAEHGTAITQLAMELFGGLGFLEEYGVARFHREALITPIWEGPANIQALDMLEAIAKKGAHEPFLAMLRESPLALKEAERALKRLQEEGPWHAKEALRRLADAAAVYALERVAGEPFPELARLYARRFLEGEALPAQAGKPRLYDPWWSLS</sequence>
<dbReference type="PANTHER" id="PTHR42707:SF2">
    <property type="entry name" value="ACD11 DEHYDROGENASE"/>
    <property type="match status" value="1"/>
</dbReference>
<dbReference type="EMBL" id="FNBC01000007">
    <property type="protein sequence ID" value="SDE70861.1"/>
    <property type="molecule type" value="Genomic_DNA"/>
</dbReference>
<dbReference type="PROSITE" id="PS00073">
    <property type="entry name" value="ACYL_COA_DH_2"/>
    <property type="match status" value="1"/>
</dbReference>
<dbReference type="Pfam" id="PF02770">
    <property type="entry name" value="Acyl-CoA_dh_M"/>
    <property type="match status" value="1"/>
</dbReference>
<keyword evidence="4 5" id="KW-0274">FAD</keyword>
<evidence type="ECO:0000256" key="1">
    <source>
        <dbReference type="ARBA" id="ARBA00001974"/>
    </source>
</evidence>
<dbReference type="InterPro" id="IPR006089">
    <property type="entry name" value="Acyl-CoA_DH_CS"/>
</dbReference>
<dbReference type="SUPFAM" id="SSF47203">
    <property type="entry name" value="Acyl-CoA dehydrogenase C-terminal domain-like"/>
    <property type="match status" value="1"/>
</dbReference>
<dbReference type="InterPro" id="IPR041504">
    <property type="entry name" value="AidB_N"/>
</dbReference>
<dbReference type="AlphaFoldDB" id="A0A1G7F4N3"/>
<dbReference type="RefSeq" id="WP_093006183.1">
    <property type="nucleotide sequence ID" value="NZ_FNBC01000007.1"/>
</dbReference>
<evidence type="ECO:0000313" key="9">
    <source>
        <dbReference type="EMBL" id="SDE70861.1"/>
    </source>
</evidence>
<feature type="domain" description="Acyl-CoA dehydrogenase/oxidase C-terminal" evidence="6">
    <location>
        <begin position="261"/>
        <end position="419"/>
    </location>
</feature>
<protein>
    <submittedName>
        <fullName evidence="9">Acyl-CoA dehydrogenase, middle domain</fullName>
    </submittedName>
</protein>
<dbReference type="InterPro" id="IPR009075">
    <property type="entry name" value="AcylCo_DH/oxidase_C"/>
</dbReference>
<dbReference type="Pfam" id="PF00441">
    <property type="entry name" value="Acyl-CoA_dh_1"/>
    <property type="match status" value="1"/>
</dbReference>
<keyword evidence="3 5" id="KW-0285">Flavoprotein</keyword>
<name>A0A1G7F4N3_9DEIN</name>
<dbReference type="STRING" id="482827.SAMN04488243_10763"/>
<dbReference type="PANTHER" id="PTHR42707">
    <property type="entry name" value="ACYL-COA DEHYDROGENASE"/>
    <property type="match status" value="1"/>
</dbReference>
<evidence type="ECO:0000259" key="7">
    <source>
        <dbReference type="Pfam" id="PF02770"/>
    </source>
</evidence>
<evidence type="ECO:0000256" key="4">
    <source>
        <dbReference type="ARBA" id="ARBA00022827"/>
    </source>
</evidence>
<accession>A0A1G7F4N3</accession>
<dbReference type="InterPro" id="IPR006091">
    <property type="entry name" value="Acyl-CoA_Oxase/DH_mid-dom"/>
</dbReference>
<reference evidence="10" key="1">
    <citation type="submission" date="2016-10" db="EMBL/GenBank/DDBJ databases">
        <authorList>
            <person name="Varghese N."/>
            <person name="Submissions S."/>
        </authorList>
    </citation>
    <scope>NUCLEOTIDE SEQUENCE [LARGE SCALE GENOMIC DNA]</scope>
    <source>
        <strain evidence="10">CGMCC 1.6992</strain>
    </source>
</reference>
<dbReference type="Pfam" id="PF18158">
    <property type="entry name" value="AidB_N"/>
    <property type="match status" value="1"/>
</dbReference>
<gene>
    <name evidence="9" type="ORF">SAMN04488243_10763</name>
</gene>
<dbReference type="InterPro" id="IPR052904">
    <property type="entry name" value="Acyl-CoA_dehydrogenase-like"/>
</dbReference>
<evidence type="ECO:0000256" key="3">
    <source>
        <dbReference type="ARBA" id="ARBA00022630"/>
    </source>
</evidence>
<dbReference type="InterPro" id="IPR036250">
    <property type="entry name" value="AcylCo_DH-like_C"/>
</dbReference>
<organism evidence="9 10">
    <name type="scientific">Thermus arciformis</name>
    <dbReference type="NCBI Taxonomy" id="482827"/>
    <lineage>
        <taxon>Bacteria</taxon>
        <taxon>Thermotogati</taxon>
        <taxon>Deinococcota</taxon>
        <taxon>Deinococci</taxon>
        <taxon>Thermales</taxon>
        <taxon>Thermaceae</taxon>
        <taxon>Thermus</taxon>
    </lineage>
</organism>
<evidence type="ECO:0000313" key="10">
    <source>
        <dbReference type="Proteomes" id="UP000199446"/>
    </source>
</evidence>
<dbReference type="SUPFAM" id="SSF56645">
    <property type="entry name" value="Acyl-CoA dehydrogenase NM domain-like"/>
    <property type="match status" value="1"/>
</dbReference>
<dbReference type="Proteomes" id="UP000199446">
    <property type="component" value="Unassembled WGS sequence"/>
</dbReference>
<dbReference type="GO" id="GO:0003995">
    <property type="term" value="F:acyl-CoA dehydrogenase activity"/>
    <property type="evidence" value="ECO:0007669"/>
    <property type="project" value="InterPro"/>
</dbReference>
<dbReference type="Gene3D" id="1.20.140.10">
    <property type="entry name" value="Butyryl-CoA Dehydrogenase, subunit A, domain 3"/>
    <property type="match status" value="1"/>
</dbReference>
<comment type="cofactor">
    <cofactor evidence="1 5">
        <name>FAD</name>
        <dbReference type="ChEBI" id="CHEBI:57692"/>
    </cofactor>
</comment>
<evidence type="ECO:0000256" key="2">
    <source>
        <dbReference type="ARBA" id="ARBA00009347"/>
    </source>
</evidence>
<keyword evidence="5" id="KW-0560">Oxidoreductase</keyword>
<dbReference type="Gene3D" id="2.40.110.20">
    <property type="match status" value="1"/>
</dbReference>
<dbReference type="OrthoDB" id="9771038at2"/>
<keyword evidence="10" id="KW-1185">Reference proteome</keyword>
<evidence type="ECO:0000259" key="6">
    <source>
        <dbReference type="Pfam" id="PF00441"/>
    </source>
</evidence>
<evidence type="ECO:0000259" key="8">
    <source>
        <dbReference type="Pfam" id="PF18158"/>
    </source>
</evidence>
<proteinExistence type="inferred from homology"/>